<protein>
    <submittedName>
        <fullName evidence="2">PPOX class F420-dependent enzyme</fullName>
    </submittedName>
</protein>
<dbReference type="PANTHER" id="PTHR35176">
    <property type="entry name" value="HEME OXYGENASE HI_0854-RELATED"/>
    <property type="match status" value="1"/>
</dbReference>
<dbReference type="InterPro" id="IPR052019">
    <property type="entry name" value="F420H2_bilvrd_red/Heme_oxyg"/>
</dbReference>
<dbReference type="InterPro" id="IPR019965">
    <property type="entry name" value="PPOX_F420-dep_Rv2061_put"/>
</dbReference>
<sequence>MEQTIPGKPFSILYKQQYANLFTFRKNGEAIKTPIWFAERQGKIYVMTTMDSGKVKRIRNNGRVQIGPSDRAGKPLGPTVEAQARILEEHEFQVAKDALDRKYGLFKAIFDFFGTLSGMNRAWIEISPAPDVL</sequence>
<accession>A0A2H3KN97</accession>
<dbReference type="RefSeq" id="WP_167857427.1">
    <property type="nucleotide sequence ID" value="NZ_LYXE01000090.1"/>
</dbReference>
<dbReference type="AlphaFoldDB" id="A0A2H3KN97"/>
<organism evidence="2 3">
    <name type="scientific">Candidatus Chloroploca asiatica</name>
    <dbReference type="NCBI Taxonomy" id="1506545"/>
    <lineage>
        <taxon>Bacteria</taxon>
        <taxon>Bacillati</taxon>
        <taxon>Chloroflexota</taxon>
        <taxon>Chloroflexia</taxon>
        <taxon>Chloroflexales</taxon>
        <taxon>Chloroflexineae</taxon>
        <taxon>Oscillochloridaceae</taxon>
        <taxon>Candidatus Chloroploca</taxon>
    </lineage>
</organism>
<dbReference type="SUPFAM" id="SSF50475">
    <property type="entry name" value="FMN-binding split barrel"/>
    <property type="match status" value="1"/>
</dbReference>
<proteinExistence type="predicted"/>
<evidence type="ECO:0000256" key="1">
    <source>
        <dbReference type="ARBA" id="ARBA00023002"/>
    </source>
</evidence>
<evidence type="ECO:0000313" key="2">
    <source>
        <dbReference type="EMBL" id="PDV98844.1"/>
    </source>
</evidence>
<comment type="caution">
    <text evidence="2">The sequence shown here is derived from an EMBL/GenBank/DDBJ whole genome shotgun (WGS) entry which is preliminary data.</text>
</comment>
<dbReference type="PANTHER" id="PTHR35176:SF11">
    <property type="entry name" value="PYRIDOXAMINE 5'-PHOSPHATE OXIDASE FAMILY PROTEIN"/>
    <property type="match status" value="1"/>
</dbReference>
<reference evidence="2 3" key="1">
    <citation type="submission" date="2016-05" db="EMBL/GenBank/DDBJ databases">
        <authorList>
            <person name="Lavstsen T."/>
            <person name="Jespersen J.S."/>
        </authorList>
    </citation>
    <scope>NUCLEOTIDE SEQUENCE [LARGE SCALE GENOMIC DNA]</scope>
    <source>
        <strain evidence="2 3">B7-9</strain>
    </source>
</reference>
<keyword evidence="3" id="KW-1185">Reference proteome</keyword>
<evidence type="ECO:0000313" key="3">
    <source>
        <dbReference type="Proteomes" id="UP000220922"/>
    </source>
</evidence>
<dbReference type="InterPro" id="IPR012349">
    <property type="entry name" value="Split_barrel_FMN-bd"/>
</dbReference>
<dbReference type="GO" id="GO:0005829">
    <property type="term" value="C:cytosol"/>
    <property type="evidence" value="ECO:0007669"/>
    <property type="project" value="TreeGrafter"/>
</dbReference>
<dbReference type="Proteomes" id="UP000220922">
    <property type="component" value="Unassembled WGS sequence"/>
</dbReference>
<gene>
    <name evidence="2" type="ORF">A9Q02_02620</name>
</gene>
<dbReference type="NCBIfam" id="TIGR03666">
    <property type="entry name" value="Rv2061_F420"/>
    <property type="match status" value="1"/>
</dbReference>
<keyword evidence="1" id="KW-0560">Oxidoreductase</keyword>
<dbReference type="EMBL" id="LYXE01000090">
    <property type="protein sequence ID" value="PDV98844.1"/>
    <property type="molecule type" value="Genomic_DNA"/>
</dbReference>
<dbReference type="GO" id="GO:0070967">
    <property type="term" value="F:coenzyme F420 binding"/>
    <property type="evidence" value="ECO:0007669"/>
    <property type="project" value="TreeGrafter"/>
</dbReference>
<name>A0A2H3KN97_9CHLR</name>
<dbReference type="GO" id="GO:0016627">
    <property type="term" value="F:oxidoreductase activity, acting on the CH-CH group of donors"/>
    <property type="evidence" value="ECO:0007669"/>
    <property type="project" value="TreeGrafter"/>
</dbReference>
<dbReference type="Gene3D" id="2.30.110.10">
    <property type="entry name" value="Electron Transport, Fmn-binding Protein, Chain A"/>
    <property type="match status" value="1"/>
</dbReference>